<dbReference type="CDD" id="cd06141">
    <property type="entry name" value="WRN_exo"/>
    <property type="match status" value="1"/>
</dbReference>
<dbReference type="RefSeq" id="XP_016497068.1">
    <property type="nucleotide sequence ID" value="XM_016641582.1"/>
</dbReference>
<dbReference type="GO" id="GO:0003676">
    <property type="term" value="F:nucleic acid binding"/>
    <property type="evidence" value="ECO:0007669"/>
    <property type="project" value="InterPro"/>
</dbReference>
<dbReference type="InterPro" id="IPR002562">
    <property type="entry name" value="3'-5'_exonuclease_dom"/>
</dbReference>
<dbReference type="SUPFAM" id="SSF53098">
    <property type="entry name" value="Ribonuclease H-like"/>
    <property type="match status" value="1"/>
</dbReference>
<dbReference type="PANTHER" id="PTHR13620:SF117">
    <property type="entry name" value="WERNER SYNDROME-LIKE EXONUCLEASE"/>
    <property type="match status" value="1"/>
</dbReference>
<dbReference type="AlphaFoldDB" id="A0A1S4C7E5"/>
<dbReference type="GeneID" id="107815930"/>
<keyword evidence="2" id="KW-0378">Hydrolase</keyword>
<evidence type="ECO:0000256" key="2">
    <source>
        <dbReference type="ARBA" id="ARBA00022801"/>
    </source>
</evidence>
<dbReference type="PANTHER" id="PTHR13620">
    <property type="entry name" value="3-5 EXONUCLEASE"/>
    <property type="match status" value="1"/>
</dbReference>
<dbReference type="SMR" id="A0A1S4C7E5"/>
<keyword evidence="1" id="KW-0540">Nuclease</keyword>
<sequence>MANYLVPFYESQIEITVTKEATIVDHWILQTVHTPRRRLHKLLIGLNIKWLPCSKPEDEDEHSVALLQLCVGDRCLIFQLLHRDFIPQSFIDFLIDPNNTFVGIGVEGDVEKLLCDHGLYVANTVDLNKLALLTYEEEVYGKMGLKRMAKAVLGKVMEKPEDVTLSKWDAENLSCEQIEYGAIDVFVSFELGKNLFNILSNRDSRRVKFQPWLLLKETLMRLQNLALDLNLK</sequence>
<accession>A0A1S4C7E5</accession>
<dbReference type="InterPro" id="IPR012337">
    <property type="entry name" value="RNaseH-like_sf"/>
</dbReference>
<reference evidence="4" key="1">
    <citation type="journal article" date="2014" name="Nat. Commun.">
        <title>The tobacco genome sequence and its comparison with those of tomato and potato.</title>
        <authorList>
            <person name="Sierro N."/>
            <person name="Battey J.N."/>
            <person name="Ouadi S."/>
            <person name="Bakaher N."/>
            <person name="Bovet L."/>
            <person name="Willig A."/>
            <person name="Goepfert S."/>
            <person name="Peitsch M.C."/>
            <person name="Ivanov N.V."/>
        </authorList>
    </citation>
    <scope>NUCLEOTIDE SEQUENCE [LARGE SCALE GENOMIC DNA]</scope>
</reference>
<dbReference type="Pfam" id="PF01612">
    <property type="entry name" value="DNA_pol_A_exo1"/>
    <property type="match status" value="1"/>
</dbReference>
<dbReference type="KEGG" id="nta:107815930"/>
<evidence type="ECO:0000259" key="3">
    <source>
        <dbReference type="Pfam" id="PF01612"/>
    </source>
</evidence>
<gene>
    <name evidence="5" type="primary">LOC107815930</name>
</gene>
<dbReference type="Proteomes" id="UP000790787">
    <property type="component" value="Chromosome 15"/>
</dbReference>
<dbReference type="GO" id="GO:0008408">
    <property type="term" value="F:3'-5' exonuclease activity"/>
    <property type="evidence" value="ECO:0000318"/>
    <property type="project" value="GO_Central"/>
</dbReference>
<feature type="domain" description="3'-5' exonuclease" evidence="3">
    <location>
        <begin position="62"/>
        <end position="199"/>
    </location>
</feature>
<proteinExistence type="predicted"/>
<dbReference type="STRING" id="4097.A0A1S4C7E5"/>
<dbReference type="PaxDb" id="4097-A0A1S4C7E5"/>
<protein>
    <submittedName>
        <fullName evidence="5">3'-5' exonuclease-like</fullName>
    </submittedName>
    <submittedName>
        <fullName evidence="5">Werner Syndrome-like exonuclease</fullName>
    </submittedName>
</protein>
<reference evidence="5" key="2">
    <citation type="submission" date="2025-08" db="UniProtKB">
        <authorList>
            <consortium name="RefSeq"/>
        </authorList>
    </citation>
    <scope>IDENTIFICATION</scope>
    <source>
        <tissue evidence="5">Leaf</tissue>
    </source>
</reference>
<name>A0A1S4C7E5_TOBAC</name>
<evidence type="ECO:0000313" key="4">
    <source>
        <dbReference type="Proteomes" id="UP000790787"/>
    </source>
</evidence>
<evidence type="ECO:0000313" key="5">
    <source>
        <dbReference type="RefSeq" id="XP_016497068.1"/>
    </source>
</evidence>
<keyword evidence="4" id="KW-1185">Reference proteome</keyword>
<dbReference type="GO" id="GO:0005634">
    <property type="term" value="C:nucleus"/>
    <property type="evidence" value="ECO:0000318"/>
    <property type="project" value="GO_Central"/>
</dbReference>
<evidence type="ECO:0000256" key="1">
    <source>
        <dbReference type="ARBA" id="ARBA00022722"/>
    </source>
</evidence>
<dbReference type="RefSeq" id="XP_016497068.1">
    <property type="nucleotide sequence ID" value="XM_016641582.2"/>
</dbReference>
<dbReference type="InterPro" id="IPR036397">
    <property type="entry name" value="RNaseH_sf"/>
</dbReference>
<dbReference type="FunFam" id="3.30.420.10:FF:000054">
    <property type="entry name" value="Werner Syndrome-like exonuclease"/>
    <property type="match status" value="1"/>
</dbReference>
<dbReference type="InterPro" id="IPR051132">
    <property type="entry name" value="3-5_Exonuclease_domain"/>
</dbReference>
<dbReference type="GO" id="GO:0005737">
    <property type="term" value="C:cytoplasm"/>
    <property type="evidence" value="ECO:0000318"/>
    <property type="project" value="GO_Central"/>
</dbReference>
<dbReference type="Gene3D" id="3.30.420.10">
    <property type="entry name" value="Ribonuclease H-like superfamily/Ribonuclease H"/>
    <property type="match status" value="1"/>
</dbReference>
<organism evidence="4 5">
    <name type="scientific">Nicotiana tabacum</name>
    <name type="common">Common tobacco</name>
    <dbReference type="NCBI Taxonomy" id="4097"/>
    <lineage>
        <taxon>Eukaryota</taxon>
        <taxon>Viridiplantae</taxon>
        <taxon>Streptophyta</taxon>
        <taxon>Embryophyta</taxon>
        <taxon>Tracheophyta</taxon>
        <taxon>Spermatophyta</taxon>
        <taxon>Magnoliopsida</taxon>
        <taxon>eudicotyledons</taxon>
        <taxon>Gunneridae</taxon>
        <taxon>Pentapetalae</taxon>
        <taxon>asterids</taxon>
        <taxon>lamiids</taxon>
        <taxon>Solanales</taxon>
        <taxon>Solanaceae</taxon>
        <taxon>Nicotianoideae</taxon>
        <taxon>Nicotianeae</taxon>
        <taxon>Nicotiana</taxon>
    </lineage>
</organism>
<dbReference type="OMA" id="DASWLIN"/>
<dbReference type="OrthoDB" id="1920326at2759"/>
<dbReference type="GO" id="GO:0006139">
    <property type="term" value="P:nucleobase-containing compound metabolic process"/>
    <property type="evidence" value="ECO:0007669"/>
    <property type="project" value="InterPro"/>
</dbReference>